<dbReference type="InterPro" id="IPR053830">
    <property type="entry name" value="DUF6922"/>
</dbReference>
<reference evidence="2 5" key="2">
    <citation type="submission" date="2018-11" db="EMBL/GenBank/DDBJ databases">
        <title>Proposal to divide the Flavobacteriaceae and reorganize its genera based on Amino Acid Identity values calculated from whole genome sequences.</title>
        <authorList>
            <person name="Nicholson A.C."/>
            <person name="Gulvik C.A."/>
            <person name="Whitney A.M."/>
            <person name="Humrighouse B.W."/>
            <person name="Bell M."/>
            <person name="Holmes B."/>
            <person name="Steigerwalt A.G."/>
            <person name="Villarma A."/>
            <person name="Sheth M."/>
            <person name="Batra D."/>
            <person name="Pryor J."/>
            <person name="Bernardet J.-F."/>
            <person name="Hugo C."/>
            <person name="Kampfer P."/>
            <person name="Newman J."/>
            <person name="McQuiston J.R."/>
        </authorList>
    </citation>
    <scope>NUCLEOTIDE SEQUENCE [LARGE SCALE GENOMIC DNA]</scope>
    <source>
        <strain evidence="2 5">DSM 16927</strain>
    </source>
</reference>
<dbReference type="KEGG" id="cjt:EG359_11320"/>
<accession>A0A1N7IGU9</accession>
<dbReference type="AlphaFoldDB" id="A0A1N7IGU9"/>
<dbReference type="EMBL" id="FTNZ01000005">
    <property type="protein sequence ID" value="SIS36334.1"/>
    <property type="molecule type" value="Genomic_DNA"/>
</dbReference>
<proteinExistence type="predicted"/>
<organism evidence="3 4">
    <name type="scientific">Chryseobacterium joostei</name>
    <dbReference type="NCBI Taxonomy" id="112234"/>
    <lineage>
        <taxon>Bacteria</taxon>
        <taxon>Pseudomonadati</taxon>
        <taxon>Bacteroidota</taxon>
        <taxon>Flavobacteriia</taxon>
        <taxon>Flavobacteriales</taxon>
        <taxon>Weeksellaceae</taxon>
        <taxon>Chryseobacterium group</taxon>
        <taxon>Chryseobacterium</taxon>
    </lineage>
</organism>
<dbReference type="Proteomes" id="UP000186106">
    <property type="component" value="Unassembled WGS sequence"/>
</dbReference>
<gene>
    <name evidence="2" type="ORF">EG359_11320</name>
    <name evidence="3" type="ORF">SAMN05421768_105185</name>
</gene>
<dbReference type="STRING" id="112234.SAMN05421768_105185"/>
<dbReference type="RefSeq" id="WP_076354705.1">
    <property type="nucleotide sequence ID" value="NZ_CP033926.1"/>
</dbReference>
<sequence length="103" mass="12684">MGLKRKVLPKIHPKFFWDTNFRKLDWEKAYIPIISRILERGGQNEIDEIIKYYGREKIVETILKEIHFLPNYAIDRAMDFFPELKKEDMHCYINRKDKPYHWI</sequence>
<name>A0A1N7IGU9_9FLAO</name>
<dbReference type="OrthoDB" id="1364214at2"/>
<evidence type="ECO:0000313" key="2">
    <source>
        <dbReference type="EMBL" id="AZB00176.1"/>
    </source>
</evidence>
<dbReference type="Pfam" id="PF21956">
    <property type="entry name" value="DUF6922"/>
    <property type="match status" value="1"/>
</dbReference>
<evidence type="ECO:0000259" key="1">
    <source>
        <dbReference type="Pfam" id="PF21956"/>
    </source>
</evidence>
<protein>
    <recommendedName>
        <fullName evidence="1">DUF6922 domain-containing protein</fullName>
    </recommendedName>
</protein>
<keyword evidence="5" id="KW-1185">Reference proteome</keyword>
<dbReference type="EMBL" id="CP033926">
    <property type="protein sequence ID" value="AZB00176.1"/>
    <property type="molecule type" value="Genomic_DNA"/>
</dbReference>
<evidence type="ECO:0000313" key="5">
    <source>
        <dbReference type="Proteomes" id="UP000279541"/>
    </source>
</evidence>
<reference evidence="3 4" key="1">
    <citation type="submission" date="2017-01" db="EMBL/GenBank/DDBJ databases">
        <authorList>
            <person name="Mah S.A."/>
            <person name="Swanson W.J."/>
            <person name="Moy G.W."/>
            <person name="Vacquier V.D."/>
        </authorList>
    </citation>
    <scope>NUCLEOTIDE SEQUENCE [LARGE SCALE GENOMIC DNA]</scope>
    <source>
        <strain evidence="3 4">DSM 16927</strain>
    </source>
</reference>
<evidence type="ECO:0000313" key="4">
    <source>
        <dbReference type="Proteomes" id="UP000186106"/>
    </source>
</evidence>
<feature type="domain" description="DUF6922" evidence="1">
    <location>
        <begin position="11"/>
        <end position="62"/>
    </location>
</feature>
<evidence type="ECO:0000313" key="3">
    <source>
        <dbReference type="EMBL" id="SIS36334.1"/>
    </source>
</evidence>
<dbReference type="Proteomes" id="UP000279541">
    <property type="component" value="Chromosome"/>
</dbReference>